<dbReference type="AlphaFoldDB" id="A0A4U1L1M6"/>
<protein>
    <submittedName>
        <fullName evidence="2">RidA family protein</fullName>
    </submittedName>
</protein>
<sequence>MANTKLNPPEMYDALGYGFSHAALQAGGRTIHCAGQVAWDAECNVVGGDDLAAQTAQALANLKAVLAAAGASPADVVRMRTYVVNHSPDKLGTVLGAFGAFYGDATPAPNTFIGVQALALPDFLVEIEAIAAID</sequence>
<keyword evidence="3" id="KW-1185">Reference proteome</keyword>
<accession>A0A4U1L1M6</accession>
<dbReference type="Pfam" id="PF01042">
    <property type="entry name" value="Ribonuc_L-PSP"/>
    <property type="match status" value="1"/>
</dbReference>
<comment type="caution">
    <text evidence="2">The sequence shown here is derived from an EMBL/GenBank/DDBJ whole genome shotgun (WGS) entry which is preliminary data.</text>
</comment>
<dbReference type="Gene3D" id="3.30.1330.40">
    <property type="entry name" value="RutC-like"/>
    <property type="match status" value="1"/>
</dbReference>
<dbReference type="EMBL" id="SWKR01000002">
    <property type="protein sequence ID" value="TKD50757.1"/>
    <property type="molecule type" value="Genomic_DNA"/>
</dbReference>
<dbReference type="CDD" id="cd00448">
    <property type="entry name" value="YjgF_YER057c_UK114_family"/>
    <property type="match status" value="1"/>
</dbReference>
<dbReference type="OrthoDB" id="5520786at2"/>
<name>A0A4U1L1M6_9SPHN</name>
<dbReference type="SUPFAM" id="SSF55298">
    <property type="entry name" value="YjgF-like"/>
    <property type="match status" value="1"/>
</dbReference>
<dbReference type="GO" id="GO:0005829">
    <property type="term" value="C:cytosol"/>
    <property type="evidence" value="ECO:0007669"/>
    <property type="project" value="TreeGrafter"/>
</dbReference>
<proteinExistence type="inferred from homology"/>
<evidence type="ECO:0000313" key="3">
    <source>
        <dbReference type="Proteomes" id="UP000309138"/>
    </source>
</evidence>
<gene>
    <name evidence="2" type="ORF">FBR43_08235</name>
</gene>
<dbReference type="PANTHER" id="PTHR11803:SF58">
    <property type="entry name" value="PROTEIN HMF1-RELATED"/>
    <property type="match status" value="1"/>
</dbReference>
<dbReference type="InterPro" id="IPR035959">
    <property type="entry name" value="RutC-like_sf"/>
</dbReference>
<dbReference type="PANTHER" id="PTHR11803">
    <property type="entry name" value="2-IMINOBUTANOATE/2-IMINOPROPANOATE DEAMINASE RIDA"/>
    <property type="match status" value="1"/>
</dbReference>
<evidence type="ECO:0000313" key="2">
    <source>
        <dbReference type="EMBL" id="TKD50757.1"/>
    </source>
</evidence>
<comment type="similarity">
    <text evidence="1">Belongs to the RutC family.</text>
</comment>
<reference evidence="2 3" key="1">
    <citation type="submission" date="2019-04" db="EMBL/GenBank/DDBJ databases">
        <authorList>
            <person name="Yang Y."/>
            <person name="Wei D."/>
        </authorList>
    </citation>
    <scope>NUCLEOTIDE SEQUENCE [LARGE SCALE GENOMIC DNA]</scope>
    <source>
        <strain evidence="2 3">L-1-4w-11</strain>
    </source>
</reference>
<dbReference type="Proteomes" id="UP000309138">
    <property type="component" value="Unassembled WGS sequence"/>
</dbReference>
<organism evidence="2 3">
    <name type="scientific">Sphingomonas baiyangensis</name>
    <dbReference type="NCBI Taxonomy" id="2572576"/>
    <lineage>
        <taxon>Bacteria</taxon>
        <taxon>Pseudomonadati</taxon>
        <taxon>Pseudomonadota</taxon>
        <taxon>Alphaproteobacteria</taxon>
        <taxon>Sphingomonadales</taxon>
        <taxon>Sphingomonadaceae</taxon>
        <taxon>Sphingomonas</taxon>
    </lineage>
</organism>
<dbReference type="GO" id="GO:0019239">
    <property type="term" value="F:deaminase activity"/>
    <property type="evidence" value="ECO:0007669"/>
    <property type="project" value="TreeGrafter"/>
</dbReference>
<dbReference type="InterPro" id="IPR006175">
    <property type="entry name" value="YjgF/YER057c/UK114"/>
</dbReference>
<dbReference type="RefSeq" id="WP_136942702.1">
    <property type="nucleotide sequence ID" value="NZ_SWKR01000002.1"/>
</dbReference>
<evidence type="ECO:0000256" key="1">
    <source>
        <dbReference type="ARBA" id="ARBA00010552"/>
    </source>
</evidence>